<keyword evidence="3" id="KW-1185">Reference proteome</keyword>
<gene>
    <name evidence="2" type="ORF">R3W88_027729</name>
</gene>
<evidence type="ECO:0000313" key="2">
    <source>
        <dbReference type="EMBL" id="KAK4724950.1"/>
    </source>
</evidence>
<dbReference type="PANTHER" id="PTHR33325">
    <property type="entry name" value="ZINC FINGER, CCHC-TYPE-RELATED"/>
    <property type="match status" value="1"/>
</dbReference>
<dbReference type="Proteomes" id="UP001311915">
    <property type="component" value="Unassembled WGS sequence"/>
</dbReference>
<organism evidence="2 3">
    <name type="scientific">Solanum pinnatisectum</name>
    <name type="common">tansyleaf nightshade</name>
    <dbReference type="NCBI Taxonomy" id="50273"/>
    <lineage>
        <taxon>Eukaryota</taxon>
        <taxon>Viridiplantae</taxon>
        <taxon>Streptophyta</taxon>
        <taxon>Embryophyta</taxon>
        <taxon>Tracheophyta</taxon>
        <taxon>Spermatophyta</taxon>
        <taxon>Magnoliopsida</taxon>
        <taxon>eudicotyledons</taxon>
        <taxon>Gunneridae</taxon>
        <taxon>Pentapetalae</taxon>
        <taxon>asterids</taxon>
        <taxon>lamiids</taxon>
        <taxon>Solanales</taxon>
        <taxon>Solanaceae</taxon>
        <taxon>Solanoideae</taxon>
        <taxon>Solaneae</taxon>
        <taxon>Solanum</taxon>
    </lineage>
</organism>
<dbReference type="EMBL" id="JAWPEI010000006">
    <property type="protein sequence ID" value="KAK4724950.1"/>
    <property type="molecule type" value="Genomic_DNA"/>
</dbReference>
<dbReference type="PANTHER" id="PTHR33325:SF11">
    <property type="entry name" value="COLD SHOCK DOMAIN-CONTAINING PROTEIN 4-LIKE"/>
    <property type="match status" value="1"/>
</dbReference>
<evidence type="ECO:0000256" key="1">
    <source>
        <dbReference type="SAM" id="MobiDB-lite"/>
    </source>
</evidence>
<reference evidence="2 3" key="1">
    <citation type="submission" date="2023-10" db="EMBL/GenBank/DDBJ databases">
        <title>Genome-Wide Identification Analysis in wild type Solanum Pinnatisectum Reveals Some Genes Defensing Phytophthora Infestans.</title>
        <authorList>
            <person name="Sun C."/>
        </authorList>
    </citation>
    <scope>NUCLEOTIDE SEQUENCE [LARGE SCALE GENOMIC DNA]</scope>
    <source>
        <strain evidence="2">LQN</strain>
        <tissue evidence="2">Leaf</tissue>
    </source>
</reference>
<proteinExistence type="predicted"/>
<accession>A0AAV9LJC6</accession>
<sequence>MSNISKLEFFVLNISGKGYLSWILDAEIHLDAMDLVDTINDNNQASSQDRAKAMIFIRPHLDEGLKLQYLTIKDPLILWNNLKDRYDHLKLVLLPQARHDWFNLRLLDFKSIIEYNSSMYRIISQLNLCGEDQYREMGFTKYFELLSQFLTTKHHNNLLMKNYENRPVGSMTLPEVNQAIHHQRERGRVADRDRGRNHKINYNHDSCLAPKIDQQYKRKGEKQEVMQMKN</sequence>
<dbReference type="AlphaFoldDB" id="A0AAV9LJC6"/>
<protein>
    <submittedName>
        <fullName evidence="2">Uncharacterized protein</fullName>
    </submittedName>
</protein>
<feature type="region of interest" description="Disordered" evidence="1">
    <location>
        <begin position="184"/>
        <end position="203"/>
    </location>
</feature>
<name>A0AAV9LJC6_9SOLN</name>
<comment type="caution">
    <text evidence="2">The sequence shown here is derived from an EMBL/GenBank/DDBJ whole genome shotgun (WGS) entry which is preliminary data.</text>
</comment>
<evidence type="ECO:0000313" key="3">
    <source>
        <dbReference type="Proteomes" id="UP001311915"/>
    </source>
</evidence>